<evidence type="ECO:0000256" key="6">
    <source>
        <dbReference type="ARBA" id="ARBA00023002"/>
    </source>
</evidence>
<feature type="binding site" description="covalent" evidence="8">
    <location>
        <position position="91"/>
    </location>
    <ligand>
        <name>heme c</name>
        <dbReference type="ChEBI" id="CHEBI:61717"/>
        <label>1</label>
    </ligand>
</feature>
<dbReference type="InterPro" id="IPR026259">
    <property type="entry name" value="MauG/Cytc_peroxidase"/>
</dbReference>
<dbReference type="PANTHER" id="PTHR30600:SF10">
    <property type="entry name" value="BLL6722 PROTEIN"/>
    <property type="match status" value="1"/>
</dbReference>
<evidence type="ECO:0000313" key="12">
    <source>
        <dbReference type="EMBL" id="AKU95128.1"/>
    </source>
</evidence>
<feature type="binding site" description="covalent" evidence="8">
    <location>
        <position position="258"/>
    </location>
    <ligand>
        <name>heme c</name>
        <dbReference type="ChEBI" id="CHEBI:61717"/>
        <label>2</label>
    </ligand>
</feature>
<evidence type="ECO:0000256" key="1">
    <source>
        <dbReference type="ARBA" id="ARBA00004418"/>
    </source>
</evidence>
<evidence type="ECO:0000256" key="2">
    <source>
        <dbReference type="ARBA" id="ARBA00022617"/>
    </source>
</evidence>
<name>A0A0K1PNM5_9BACT</name>
<feature type="region of interest" description="Disordered" evidence="10">
    <location>
        <begin position="364"/>
        <end position="385"/>
    </location>
</feature>
<sequence>MAQSRRMNLLRHLLLAGLAVAREMRVFGLVLSLALTTACSEPVAPRGVNALEPIPRRVNAPASNPLTEEKRELGRLLFWDPLLSGERDVSCASCHDPAFAYTDGARLARGTGNVELRRNTPTVLLATWNGLRGEGHLVPPEDAPMFWDNRARSLEAQARGPLHAEGEMRGTMLIDGDVGGELSRRLAAIPAYQDRFETAFGTREITEERIVMAIASFERGLSIGSSAFDRYARGDSGALSSAQKRGLSSFVSAGCATCHGGPMFSDFELHALGAGTPHRGAVDRGDGRGRFRTPSLRNATRTAPYMHDGSLATLDAVYEFYDSVDRDLDPALGEVSGIHGSARNDVTAFFEALADKEFDDRIPTGVPSGLPVGGLRRAAKSAPHR</sequence>
<keyword evidence="13" id="KW-1185">Reference proteome</keyword>
<keyword evidence="12" id="KW-0575">Peroxidase</keyword>
<dbReference type="InterPro" id="IPR009056">
    <property type="entry name" value="Cyt_c-like_dom"/>
</dbReference>
<dbReference type="InterPro" id="IPR004852">
    <property type="entry name" value="Di-haem_cyt_c_peroxidsae"/>
</dbReference>
<dbReference type="GO" id="GO:0004130">
    <property type="term" value="F:cytochrome-c peroxidase activity"/>
    <property type="evidence" value="ECO:0007669"/>
    <property type="project" value="TreeGrafter"/>
</dbReference>
<keyword evidence="3 9" id="KW-0479">Metal-binding</keyword>
<dbReference type="Gene3D" id="1.10.760.10">
    <property type="entry name" value="Cytochrome c-like domain"/>
    <property type="match status" value="2"/>
</dbReference>
<evidence type="ECO:0000256" key="10">
    <source>
        <dbReference type="SAM" id="MobiDB-lite"/>
    </source>
</evidence>
<dbReference type="Pfam" id="PF03150">
    <property type="entry name" value="CCP_MauG"/>
    <property type="match status" value="1"/>
</dbReference>
<protein>
    <submittedName>
        <fullName evidence="12">Di-heme cytochrome c peroxidase family protein</fullName>
    </submittedName>
</protein>
<dbReference type="KEGG" id="llu:AKJ09_01792"/>
<accession>A0A0K1PNM5</accession>
<dbReference type="Proteomes" id="UP000064967">
    <property type="component" value="Chromosome"/>
</dbReference>
<evidence type="ECO:0000259" key="11">
    <source>
        <dbReference type="PROSITE" id="PS51007"/>
    </source>
</evidence>
<dbReference type="AlphaFoldDB" id="A0A0K1PNM5"/>
<dbReference type="PROSITE" id="PS51007">
    <property type="entry name" value="CYTC"/>
    <property type="match status" value="1"/>
</dbReference>
<comment type="PTM">
    <text evidence="8">Binds 2 heme groups per subunit.</text>
</comment>
<feature type="binding site" description="covalent" evidence="8">
    <location>
        <position position="255"/>
    </location>
    <ligand>
        <name>heme c</name>
        <dbReference type="ChEBI" id="CHEBI:61717"/>
        <label>2</label>
    </ligand>
</feature>
<dbReference type="EMBL" id="CP012333">
    <property type="protein sequence ID" value="AKU95128.1"/>
    <property type="molecule type" value="Genomic_DNA"/>
</dbReference>
<feature type="domain" description="Cytochrome c" evidence="11">
    <location>
        <begin position="241"/>
        <end position="354"/>
    </location>
</feature>
<dbReference type="STRING" id="1391654.AKJ09_01792"/>
<keyword evidence="4" id="KW-0732">Signal</keyword>
<dbReference type="InterPro" id="IPR051395">
    <property type="entry name" value="Cytochrome_c_Peroxidase/MauG"/>
</dbReference>
<dbReference type="GO" id="GO:0009055">
    <property type="term" value="F:electron transfer activity"/>
    <property type="evidence" value="ECO:0007669"/>
    <property type="project" value="InterPro"/>
</dbReference>
<reference evidence="12 13" key="1">
    <citation type="submission" date="2015-08" db="EMBL/GenBank/DDBJ databases">
        <authorList>
            <person name="Babu N.S."/>
            <person name="Beckwith C.J."/>
            <person name="Beseler K.G."/>
            <person name="Brison A."/>
            <person name="Carone J.V."/>
            <person name="Caskin T.P."/>
            <person name="Diamond M."/>
            <person name="Durham M.E."/>
            <person name="Foxe J.M."/>
            <person name="Go M."/>
            <person name="Henderson B.A."/>
            <person name="Jones I.B."/>
            <person name="McGettigan J.A."/>
            <person name="Micheletti S.J."/>
            <person name="Nasrallah M.E."/>
            <person name="Ortiz D."/>
            <person name="Piller C.R."/>
            <person name="Privatt S.R."/>
            <person name="Schneider S.L."/>
            <person name="Sharp S."/>
            <person name="Smith T.C."/>
            <person name="Stanton J.D."/>
            <person name="Ullery H.E."/>
            <person name="Wilson R.J."/>
            <person name="Serrano M.G."/>
            <person name="Buck G."/>
            <person name="Lee V."/>
            <person name="Wang Y."/>
            <person name="Carvalho R."/>
            <person name="Voegtly L."/>
            <person name="Shi R."/>
            <person name="Duckworth R."/>
            <person name="Johnson A."/>
            <person name="Loviza R."/>
            <person name="Walstead R."/>
            <person name="Shah Z."/>
            <person name="Kiflezghi M."/>
            <person name="Wade K."/>
            <person name="Ball S.L."/>
            <person name="Bradley K.W."/>
            <person name="Asai D.J."/>
            <person name="Bowman C.A."/>
            <person name="Russell D.A."/>
            <person name="Pope W.H."/>
            <person name="Jacobs-Sera D."/>
            <person name="Hendrix R.W."/>
            <person name="Hatfull G.F."/>
        </authorList>
    </citation>
    <scope>NUCLEOTIDE SEQUENCE [LARGE SCALE GENOMIC DNA]</scope>
    <source>
        <strain evidence="12 13">DSM 27648</strain>
    </source>
</reference>
<dbReference type="InterPro" id="IPR036909">
    <property type="entry name" value="Cyt_c-like_dom_sf"/>
</dbReference>
<comment type="subcellular location">
    <subcellularLocation>
        <location evidence="1">Periplasm</location>
    </subcellularLocation>
</comment>
<feature type="binding site" description="covalent" evidence="8">
    <location>
        <position position="94"/>
    </location>
    <ligand>
        <name>heme c</name>
        <dbReference type="ChEBI" id="CHEBI:61717"/>
        <label>1</label>
    </ligand>
</feature>
<dbReference type="PANTHER" id="PTHR30600">
    <property type="entry name" value="CYTOCHROME C PEROXIDASE-RELATED"/>
    <property type="match status" value="1"/>
</dbReference>
<evidence type="ECO:0000256" key="4">
    <source>
        <dbReference type="ARBA" id="ARBA00022729"/>
    </source>
</evidence>
<evidence type="ECO:0000313" key="13">
    <source>
        <dbReference type="Proteomes" id="UP000064967"/>
    </source>
</evidence>
<feature type="binding site" description="axial binding residue" evidence="9">
    <location>
        <position position="95"/>
    </location>
    <ligand>
        <name>heme c</name>
        <dbReference type="ChEBI" id="CHEBI:61717"/>
        <label>1</label>
    </ligand>
    <ligandPart>
        <name>Fe</name>
        <dbReference type="ChEBI" id="CHEBI:18248"/>
    </ligandPart>
</feature>
<gene>
    <name evidence="12" type="ORF">AKJ09_01792</name>
</gene>
<evidence type="ECO:0000256" key="5">
    <source>
        <dbReference type="ARBA" id="ARBA00022764"/>
    </source>
</evidence>
<keyword evidence="5" id="KW-0574">Periplasm</keyword>
<organism evidence="12 13">
    <name type="scientific">Labilithrix luteola</name>
    <dbReference type="NCBI Taxonomy" id="1391654"/>
    <lineage>
        <taxon>Bacteria</taxon>
        <taxon>Pseudomonadati</taxon>
        <taxon>Myxococcota</taxon>
        <taxon>Polyangia</taxon>
        <taxon>Polyangiales</taxon>
        <taxon>Labilitrichaceae</taxon>
        <taxon>Labilithrix</taxon>
    </lineage>
</organism>
<evidence type="ECO:0000256" key="7">
    <source>
        <dbReference type="ARBA" id="ARBA00023004"/>
    </source>
</evidence>
<dbReference type="PIRSF" id="PIRSF000294">
    <property type="entry name" value="Cytochrome-c_peroxidase"/>
    <property type="match status" value="1"/>
</dbReference>
<evidence type="ECO:0000256" key="3">
    <source>
        <dbReference type="ARBA" id="ARBA00022723"/>
    </source>
</evidence>
<feature type="binding site" description="axial binding residue" evidence="9">
    <location>
        <position position="259"/>
    </location>
    <ligand>
        <name>heme c</name>
        <dbReference type="ChEBI" id="CHEBI:61717"/>
        <label>2</label>
    </ligand>
    <ligandPart>
        <name>Fe</name>
        <dbReference type="ChEBI" id="CHEBI:18248"/>
    </ligandPart>
</feature>
<dbReference type="GO" id="GO:0042597">
    <property type="term" value="C:periplasmic space"/>
    <property type="evidence" value="ECO:0007669"/>
    <property type="project" value="UniProtKB-SubCell"/>
</dbReference>
<comment type="cofactor">
    <cofactor evidence="8">
        <name>heme</name>
        <dbReference type="ChEBI" id="CHEBI:30413"/>
    </cofactor>
    <text evidence="8">Binds 2 heme groups.</text>
</comment>
<dbReference type="SUPFAM" id="SSF46626">
    <property type="entry name" value="Cytochrome c"/>
    <property type="match status" value="2"/>
</dbReference>
<keyword evidence="6" id="KW-0560">Oxidoreductase</keyword>
<dbReference type="GO" id="GO:0020037">
    <property type="term" value="F:heme binding"/>
    <property type="evidence" value="ECO:0007669"/>
    <property type="project" value="InterPro"/>
</dbReference>
<dbReference type="GO" id="GO:0046872">
    <property type="term" value="F:metal ion binding"/>
    <property type="evidence" value="ECO:0007669"/>
    <property type="project" value="UniProtKB-KW"/>
</dbReference>
<keyword evidence="7 9" id="KW-0408">Iron</keyword>
<evidence type="ECO:0000256" key="9">
    <source>
        <dbReference type="PIRSR" id="PIRSR000294-2"/>
    </source>
</evidence>
<proteinExistence type="predicted"/>
<keyword evidence="2 8" id="KW-0349">Heme</keyword>
<evidence type="ECO:0000256" key="8">
    <source>
        <dbReference type="PIRSR" id="PIRSR000294-1"/>
    </source>
</evidence>